<dbReference type="RefSeq" id="WP_089896173.1">
    <property type="nucleotide sequence ID" value="NZ_FBSX01000014.1"/>
</dbReference>
<dbReference type="EMBL" id="FBTB01000007">
    <property type="protein sequence ID" value="CUW05722.1"/>
    <property type="molecule type" value="Genomic_DNA"/>
</dbReference>
<evidence type="ECO:0000313" key="4">
    <source>
        <dbReference type="Proteomes" id="UP000198868"/>
    </source>
</evidence>
<dbReference type="InterPro" id="IPR044927">
    <property type="entry name" value="Endonuclea_NS_2"/>
</dbReference>
<evidence type="ECO:0000313" key="5">
    <source>
        <dbReference type="Proteomes" id="UP000199047"/>
    </source>
</evidence>
<dbReference type="Proteomes" id="UP000199047">
    <property type="component" value="Unassembled WGS sequence"/>
</dbReference>
<dbReference type="InterPro" id="IPR044929">
    <property type="entry name" value="DNA/RNA_non-sp_Endonuclease_sf"/>
</dbReference>
<feature type="domain" description="Type VII secretion system protein EssD-like" evidence="1">
    <location>
        <begin position="91"/>
        <end position="230"/>
    </location>
</feature>
<dbReference type="EMBL" id="FBTU01000014">
    <property type="protein sequence ID" value="CUW09294.1"/>
    <property type="molecule type" value="Genomic_DNA"/>
</dbReference>
<dbReference type="Proteomes" id="UP000198868">
    <property type="component" value="Unassembled WGS sequence"/>
</dbReference>
<comment type="caution">
    <text evidence="3">The sequence shown here is derived from an EMBL/GenBank/DDBJ whole genome shotgun (WGS) entry which is preliminary data.</text>
</comment>
<keyword evidence="5" id="KW-1185">Reference proteome</keyword>
<protein>
    <submittedName>
        <fullName evidence="3">DNA-entry nuclease (Competence-specific nuclease)</fullName>
        <ecNumber evidence="3">3.1.30.-</ecNumber>
    </submittedName>
</protein>
<organism evidence="3 4">
    <name type="scientific">Leuconostoc inhae</name>
    <dbReference type="NCBI Taxonomy" id="178001"/>
    <lineage>
        <taxon>Bacteria</taxon>
        <taxon>Bacillati</taxon>
        <taxon>Bacillota</taxon>
        <taxon>Bacilli</taxon>
        <taxon>Lactobacillales</taxon>
        <taxon>Lactobacillaceae</taxon>
        <taxon>Leuconostoc</taxon>
    </lineage>
</organism>
<name>A0AAN2QUU1_9LACO</name>
<dbReference type="GO" id="GO:0016787">
    <property type="term" value="F:hydrolase activity"/>
    <property type="evidence" value="ECO:0007669"/>
    <property type="project" value="UniProtKB-KW"/>
</dbReference>
<gene>
    <name evidence="2" type="ORF">KSL4_0137</name>
    <name evidence="3" type="ORF">PL111_1995</name>
</gene>
<dbReference type="Pfam" id="PF13930">
    <property type="entry name" value="Endonuclea_NS_2"/>
    <property type="match status" value="1"/>
</dbReference>
<accession>A0AAN2QUU1</accession>
<dbReference type="EC" id="3.1.30.-" evidence="3"/>
<evidence type="ECO:0000259" key="1">
    <source>
        <dbReference type="Pfam" id="PF13930"/>
    </source>
</evidence>
<reference evidence="4 5" key="1">
    <citation type="submission" date="2015-12" db="EMBL/GenBank/DDBJ databases">
        <authorList>
            <person name="Andreevskaya M."/>
        </authorList>
    </citation>
    <scope>NUCLEOTIDE SEQUENCE [LARGE SCALE GENOMIC DNA]</scope>
    <source>
        <strain evidence="2 5">KSL4-2</strain>
        <strain evidence="3 4">PL111</strain>
    </source>
</reference>
<evidence type="ECO:0000313" key="3">
    <source>
        <dbReference type="EMBL" id="CUW09294.1"/>
    </source>
</evidence>
<evidence type="ECO:0000313" key="2">
    <source>
        <dbReference type="EMBL" id="CUW05722.1"/>
    </source>
</evidence>
<dbReference type="AlphaFoldDB" id="A0AAN2QUU1"/>
<proteinExistence type="predicted"/>
<dbReference type="Gene3D" id="3.40.570.10">
    <property type="entry name" value="Extracellular Endonuclease, subunit A"/>
    <property type="match status" value="1"/>
</dbReference>
<sequence>MKNYKRGRFARRILLVLIVLIGIAYLNRVTILQKIVSIGAQSQVVNLEKQSSTPTQTDELASLNYSGQTVVEINNNQPIFNKKELQFQQDGWQKLSSLDWLGRPQVANALLNQKLMPPSQKYKARERLTIKTPGYHAIKTGTNNTDWLYNRSHLIGYQFTGLNNEGRNLITGTRQLNADSRVNAKSMVTYETEVADYLHQSTDHYVRYQVTPVYKNVELVPRGVHMMAQSNDGTLKFNIYVFNVQDGWQINYLNGKAKRSE</sequence>
<keyword evidence="3" id="KW-0378">Hydrolase</keyword>